<evidence type="ECO:0000313" key="2">
    <source>
        <dbReference type="EMBL" id="CAD8643497.1"/>
    </source>
</evidence>
<sequence>MNVPFGDDTTSESSRHSGEKIHAKIVRSQLARVAELPMQAGTNNLANNHVAGGMTLSRSQRKSGTKHRHVGMRQGQNRFIGRLAALKMHTDKELEILLDQITRANSLKDTSE</sequence>
<accession>A0A7S0MN70</accession>
<reference evidence="2" key="1">
    <citation type="submission" date="2021-01" db="EMBL/GenBank/DDBJ databases">
        <authorList>
            <person name="Corre E."/>
            <person name="Pelletier E."/>
            <person name="Niang G."/>
            <person name="Scheremetjew M."/>
            <person name="Finn R."/>
            <person name="Kale V."/>
            <person name="Holt S."/>
            <person name="Cochrane G."/>
            <person name="Meng A."/>
            <person name="Brown T."/>
            <person name="Cohen L."/>
        </authorList>
    </citation>
    <scope>NUCLEOTIDE SEQUENCE</scope>
    <source>
        <strain evidence="2">CCAP979/52</strain>
    </source>
</reference>
<gene>
    <name evidence="2" type="ORF">CCUR1050_LOCUS21181</name>
</gene>
<dbReference type="AlphaFoldDB" id="A0A7S0MN70"/>
<proteinExistence type="predicted"/>
<dbReference type="EMBL" id="HBEZ01038482">
    <property type="protein sequence ID" value="CAD8643497.1"/>
    <property type="molecule type" value="Transcribed_RNA"/>
</dbReference>
<organism evidence="2">
    <name type="scientific">Cryptomonas curvata</name>
    <dbReference type="NCBI Taxonomy" id="233186"/>
    <lineage>
        <taxon>Eukaryota</taxon>
        <taxon>Cryptophyceae</taxon>
        <taxon>Cryptomonadales</taxon>
        <taxon>Cryptomonadaceae</taxon>
        <taxon>Cryptomonas</taxon>
    </lineage>
</organism>
<feature type="region of interest" description="Disordered" evidence="1">
    <location>
        <begin position="40"/>
        <end position="74"/>
    </location>
</feature>
<feature type="region of interest" description="Disordered" evidence="1">
    <location>
        <begin position="1"/>
        <end position="21"/>
    </location>
</feature>
<feature type="compositionally biased region" description="Basic residues" evidence="1">
    <location>
        <begin position="59"/>
        <end position="71"/>
    </location>
</feature>
<name>A0A7S0MN70_9CRYP</name>
<protein>
    <submittedName>
        <fullName evidence="2">Uncharacterized protein</fullName>
    </submittedName>
</protein>
<evidence type="ECO:0000256" key="1">
    <source>
        <dbReference type="SAM" id="MobiDB-lite"/>
    </source>
</evidence>